<accession>A0A7X0IJ14</accession>
<name>A0A7X0IJ14_9ACTN</name>
<dbReference type="EMBL" id="JACHIU010000001">
    <property type="protein sequence ID" value="MBB6476115.1"/>
    <property type="molecule type" value="Genomic_DNA"/>
</dbReference>
<evidence type="ECO:0000313" key="3">
    <source>
        <dbReference type="Proteomes" id="UP000555564"/>
    </source>
</evidence>
<proteinExistence type="predicted"/>
<keyword evidence="3" id="KW-1185">Reference proteome</keyword>
<gene>
    <name evidence="2" type="ORF">BJ992_005546</name>
</gene>
<dbReference type="Proteomes" id="UP000555564">
    <property type="component" value="Unassembled WGS sequence"/>
</dbReference>
<protein>
    <submittedName>
        <fullName evidence="2">Uncharacterized protein</fullName>
    </submittedName>
</protein>
<evidence type="ECO:0000313" key="2">
    <source>
        <dbReference type="EMBL" id="MBB6476115.1"/>
    </source>
</evidence>
<keyword evidence="1" id="KW-1133">Transmembrane helix</keyword>
<sequence>MRRKVLIAGGLLIFAGSLWGLAFFLRGQGLERADQWSGVFGLFLNIMGVALGTAGVVVAILAWRDARRAPETSTAATPFTVGSVSAGRDAYVAETQYFGPRSDRQGDSGPSEHTR</sequence>
<comment type="caution">
    <text evidence="2">The sequence shown here is derived from an EMBL/GenBank/DDBJ whole genome shotgun (WGS) entry which is preliminary data.</text>
</comment>
<dbReference type="RefSeq" id="WP_184985934.1">
    <property type="nucleotide sequence ID" value="NZ_BAAALO010000124.1"/>
</dbReference>
<keyword evidence="1" id="KW-0472">Membrane</keyword>
<keyword evidence="1" id="KW-0812">Transmembrane</keyword>
<reference evidence="2 3" key="1">
    <citation type="submission" date="2020-08" db="EMBL/GenBank/DDBJ databases">
        <title>Sequencing the genomes of 1000 actinobacteria strains.</title>
        <authorList>
            <person name="Klenk H.-P."/>
        </authorList>
    </citation>
    <scope>NUCLEOTIDE SEQUENCE [LARGE SCALE GENOMIC DNA]</scope>
    <source>
        <strain evidence="2 3">DSM 44936</strain>
    </source>
</reference>
<organism evidence="2 3">
    <name type="scientific">Sphaerisporangium rubeum</name>
    <dbReference type="NCBI Taxonomy" id="321317"/>
    <lineage>
        <taxon>Bacteria</taxon>
        <taxon>Bacillati</taxon>
        <taxon>Actinomycetota</taxon>
        <taxon>Actinomycetes</taxon>
        <taxon>Streptosporangiales</taxon>
        <taxon>Streptosporangiaceae</taxon>
        <taxon>Sphaerisporangium</taxon>
    </lineage>
</organism>
<evidence type="ECO:0000256" key="1">
    <source>
        <dbReference type="SAM" id="Phobius"/>
    </source>
</evidence>
<feature type="transmembrane region" description="Helical" evidence="1">
    <location>
        <begin position="36"/>
        <end position="63"/>
    </location>
</feature>
<dbReference type="AlphaFoldDB" id="A0A7X0IJ14"/>